<evidence type="ECO:0000256" key="9">
    <source>
        <dbReference type="RuleBase" id="RU004386"/>
    </source>
</evidence>
<organism evidence="12 13">
    <name type="scientific">Chondromyces apiculatus DSM 436</name>
    <dbReference type="NCBI Taxonomy" id="1192034"/>
    <lineage>
        <taxon>Bacteria</taxon>
        <taxon>Pseudomonadati</taxon>
        <taxon>Myxococcota</taxon>
        <taxon>Polyangia</taxon>
        <taxon>Polyangiales</taxon>
        <taxon>Polyangiaceae</taxon>
        <taxon>Chondromyces</taxon>
    </lineage>
</organism>
<dbReference type="EMBL" id="ASRX01000025">
    <property type="protein sequence ID" value="EYF05308.1"/>
    <property type="molecule type" value="Genomic_DNA"/>
</dbReference>
<dbReference type="Gene3D" id="3.40.630.10">
    <property type="entry name" value="Zn peptidases"/>
    <property type="match status" value="1"/>
</dbReference>
<evidence type="ECO:0000256" key="3">
    <source>
        <dbReference type="ARBA" id="ARBA00022438"/>
    </source>
</evidence>
<dbReference type="SUPFAM" id="SSF101821">
    <property type="entry name" value="Aminopeptidase/glucanase lid domain"/>
    <property type="match status" value="1"/>
</dbReference>
<dbReference type="EC" id="3.4.11.-" evidence="10"/>
<feature type="region of interest" description="Disordered" evidence="11">
    <location>
        <begin position="1"/>
        <end position="20"/>
    </location>
</feature>
<dbReference type="InterPro" id="IPR023358">
    <property type="entry name" value="Peptidase_M18_dom2"/>
</dbReference>
<dbReference type="PANTHER" id="PTHR28570">
    <property type="entry name" value="ASPARTYL AMINOPEPTIDASE"/>
    <property type="match status" value="1"/>
</dbReference>
<evidence type="ECO:0000256" key="5">
    <source>
        <dbReference type="ARBA" id="ARBA00022723"/>
    </source>
</evidence>
<evidence type="ECO:0000256" key="4">
    <source>
        <dbReference type="ARBA" id="ARBA00022670"/>
    </source>
</evidence>
<dbReference type="InterPro" id="IPR001948">
    <property type="entry name" value="Peptidase_M18"/>
</dbReference>
<dbReference type="PRINTS" id="PR00932">
    <property type="entry name" value="AMINO1PTASE"/>
</dbReference>
<reference evidence="12 13" key="1">
    <citation type="submission" date="2013-05" db="EMBL/GenBank/DDBJ databases">
        <title>Genome assembly of Chondromyces apiculatus DSM 436.</title>
        <authorList>
            <person name="Sharma G."/>
            <person name="Khatri I."/>
            <person name="Kaur C."/>
            <person name="Mayilraj S."/>
            <person name="Subramanian S."/>
        </authorList>
    </citation>
    <scope>NUCLEOTIDE SEQUENCE [LARGE SCALE GENOMIC DNA]</scope>
    <source>
        <strain evidence="12 13">DSM 436</strain>
    </source>
</reference>
<dbReference type="STRING" id="1192034.CAP_3449"/>
<comment type="similarity">
    <text evidence="2 9">Belongs to the peptidase M18 family.</text>
</comment>
<dbReference type="Gene3D" id="2.30.250.10">
    <property type="entry name" value="Aminopeptidase i, Domain 2"/>
    <property type="match status" value="1"/>
</dbReference>
<dbReference type="CDD" id="cd05658">
    <property type="entry name" value="M18_DAP"/>
    <property type="match status" value="1"/>
</dbReference>
<keyword evidence="3 9" id="KW-0031">Aminopeptidase</keyword>
<name>A0A017T7R0_9BACT</name>
<evidence type="ECO:0000256" key="11">
    <source>
        <dbReference type="SAM" id="MobiDB-lite"/>
    </source>
</evidence>
<dbReference type="NCBIfam" id="NF002759">
    <property type="entry name" value="PRK02813.1"/>
    <property type="match status" value="1"/>
</dbReference>
<dbReference type="GO" id="GO:0004177">
    <property type="term" value="F:aminopeptidase activity"/>
    <property type="evidence" value="ECO:0007669"/>
    <property type="project" value="UniProtKB-KW"/>
</dbReference>
<keyword evidence="8 9" id="KW-0482">Metalloprotease</keyword>
<evidence type="ECO:0000256" key="7">
    <source>
        <dbReference type="ARBA" id="ARBA00022833"/>
    </source>
</evidence>
<sequence length="498" mass="53131">MRAASVAQPPEVRGEGLCYARRAMETKETKATKDAGEAGAGSQGEDAGSPSKLLGERFPKTAEELRALRALGVTAARDLCGFIDRSPTPWHATREVAARLAEHGFTELGEREAWTLAPGDKRFVIRNGSSIVAFVAGAEHPAQGGFRLIGSHTDSPNLRLKPHADFVKSGYQQVGVEVYGGVLYSTWLDRDLSIAGRVMVRRRDGALESRLFDVRRAVARVPNLAIHLNRGVNSEGLVLNAQKHLVPVLGLGKESELSGLLARELDVGSEAIVGYDLCLYDVVPAAVGGVSDELIFAGRLDNLASCHASTQALIAASHAPAAATRGIVLYDHEEVGSRSATGAVGTLLRDTLTRIVEAWRGREEPQGLRRALAGSLLISADMAHAVHPNYADHHEPRHAPQLNRGLVIKSNANQSYATDGVTAAQFTEFCGEVGFAPQRFVVRSDLPCGSTIGPITAAELGIATIDVGAPMLSMHSCREMAGTLDVHLAIETYRRALG</sequence>
<evidence type="ECO:0000256" key="2">
    <source>
        <dbReference type="ARBA" id="ARBA00008290"/>
    </source>
</evidence>
<evidence type="ECO:0000256" key="8">
    <source>
        <dbReference type="ARBA" id="ARBA00023049"/>
    </source>
</evidence>
<evidence type="ECO:0000313" key="13">
    <source>
        <dbReference type="Proteomes" id="UP000019678"/>
    </source>
</evidence>
<protein>
    <recommendedName>
        <fullName evidence="10">M18 family aminopeptidase</fullName>
        <ecNumber evidence="10">3.4.11.-</ecNumber>
    </recommendedName>
</protein>
<keyword evidence="6 9" id="KW-0378">Hydrolase</keyword>
<keyword evidence="7 9" id="KW-0862">Zinc</keyword>
<feature type="region of interest" description="Disordered" evidence="11">
    <location>
        <begin position="26"/>
        <end position="54"/>
    </location>
</feature>
<keyword evidence="4 9" id="KW-0645">Protease</keyword>
<evidence type="ECO:0000313" key="12">
    <source>
        <dbReference type="EMBL" id="EYF05308.1"/>
    </source>
</evidence>
<dbReference type="SUPFAM" id="SSF53187">
    <property type="entry name" value="Zn-dependent exopeptidases"/>
    <property type="match status" value="1"/>
</dbReference>
<evidence type="ECO:0000256" key="10">
    <source>
        <dbReference type="RuleBase" id="RU004387"/>
    </source>
</evidence>
<dbReference type="Proteomes" id="UP000019678">
    <property type="component" value="Unassembled WGS sequence"/>
</dbReference>
<dbReference type="AlphaFoldDB" id="A0A017T7R0"/>
<dbReference type="GO" id="GO:0008237">
    <property type="term" value="F:metallopeptidase activity"/>
    <property type="evidence" value="ECO:0007669"/>
    <property type="project" value="UniProtKB-KW"/>
</dbReference>
<evidence type="ECO:0000256" key="6">
    <source>
        <dbReference type="ARBA" id="ARBA00022801"/>
    </source>
</evidence>
<dbReference type="GO" id="GO:0008270">
    <property type="term" value="F:zinc ion binding"/>
    <property type="evidence" value="ECO:0007669"/>
    <property type="project" value="InterPro"/>
</dbReference>
<keyword evidence="13" id="KW-1185">Reference proteome</keyword>
<comment type="cofactor">
    <cofactor evidence="1 10">
        <name>Zn(2+)</name>
        <dbReference type="ChEBI" id="CHEBI:29105"/>
    </cofactor>
</comment>
<dbReference type="GO" id="GO:0006508">
    <property type="term" value="P:proteolysis"/>
    <property type="evidence" value="ECO:0007669"/>
    <property type="project" value="UniProtKB-KW"/>
</dbReference>
<gene>
    <name evidence="12" type="ORF">CAP_3449</name>
</gene>
<dbReference type="GO" id="GO:0005737">
    <property type="term" value="C:cytoplasm"/>
    <property type="evidence" value="ECO:0007669"/>
    <property type="project" value="UniProtKB-ARBA"/>
</dbReference>
<dbReference type="Pfam" id="PF02127">
    <property type="entry name" value="Peptidase_M18"/>
    <property type="match status" value="1"/>
</dbReference>
<dbReference type="PANTHER" id="PTHR28570:SF3">
    <property type="entry name" value="ASPARTYL AMINOPEPTIDASE"/>
    <property type="match status" value="1"/>
</dbReference>
<comment type="caution">
    <text evidence="12">The sequence shown here is derived from an EMBL/GenBank/DDBJ whole genome shotgun (WGS) entry which is preliminary data.</text>
</comment>
<evidence type="ECO:0000256" key="1">
    <source>
        <dbReference type="ARBA" id="ARBA00001947"/>
    </source>
</evidence>
<keyword evidence="5 9" id="KW-0479">Metal-binding</keyword>
<feature type="compositionally biased region" description="Basic and acidic residues" evidence="11">
    <location>
        <begin position="26"/>
        <end position="36"/>
    </location>
</feature>
<proteinExistence type="inferred from homology"/>
<dbReference type="eggNOG" id="COG1362">
    <property type="taxonomic scope" value="Bacteria"/>
</dbReference>
<accession>A0A017T7R0</accession>